<dbReference type="OrthoDB" id="1113942at2"/>
<dbReference type="SUPFAM" id="SSF56925">
    <property type="entry name" value="OMPA-like"/>
    <property type="match status" value="1"/>
</dbReference>
<evidence type="ECO:0000313" key="3">
    <source>
        <dbReference type="EMBL" id="PTX60373.1"/>
    </source>
</evidence>
<keyword evidence="2" id="KW-0472">Membrane</keyword>
<proteinExistence type="predicted"/>
<feature type="transmembrane region" description="Helical" evidence="2">
    <location>
        <begin position="51"/>
        <end position="73"/>
    </location>
</feature>
<name>A0A2T6BWD7_9FLAO</name>
<evidence type="ECO:0008006" key="5">
    <source>
        <dbReference type="Google" id="ProtNLM"/>
    </source>
</evidence>
<reference evidence="3 4" key="1">
    <citation type="submission" date="2018-04" db="EMBL/GenBank/DDBJ databases">
        <title>Genomic Encyclopedia of Archaeal and Bacterial Type Strains, Phase II (KMG-II): from individual species to whole genera.</title>
        <authorList>
            <person name="Goeker M."/>
        </authorList>
    </citation>
    <scope>NUCLEOTIDE SEQUENCE [LARGE SCALE GENOMIC DNA]</scope>
    <source>
        <strain evidence="3 4">DSM 25731</strain>
    </source>
</reference>
<accession>A0A2T6BWD7</accession>
<dbReference type="InterPro" id="IPR011250">
    <property type="entry name" value="OMP/PagP_B-barrel"/>
</dbReference>
<sequence length="580" mass="64505">MSDQHNIDNFFRNRFKDFEATPDPELWNKISDKLDEKEAEKDEKGIVFLPWLYRIAGIAAAIALLFVVGNSIFNNDDSSINDNKNTITKTEKKNSSDENTTGIKNDTQLTKTDNNVPQHSSQEENTTIPENELLNKEQIADDNSVRNNKNSIQKQQNSTTTQGNALQNGVAQQDNSSSNSQNSVTNRDNNANLTQQKTLKNTENAVTNATNDANKIREKRKRYNGENYKINGKGDYVSGEIELKNAVADNQKNSEHKELSNTENKNSSNVNANTNAVTNTTESAIAQNITEKNETSETTETAVAEVKKDEKIGKSILEVINDLHDLENEKTDVAEVPFSRWTVSPNASPVYYNTFGNGSPIHETFEDNTKTGDINLSYGVNVGYDVSKRLTVRSGIHRVDYSYSTKDIAVVPSIDGPAVTTIQFRTNNASFDIKDREAPTSEAFSQYQLPTTESSIFQKQIEGDLRQRMSFVEVPVEVKYAVVDKKIGINVIGGVSTLLLTDNSIILDSPELLTELGEATNVNDISFSTNIGLGIDYKFSDQLEFNVEPMLKYQLNTFSGNSGNFNPYSVGVYTGVSFRF</sequence>
<feature type="compositionally biased region" description="Low complexity" evidence="1">
    <location>
        <begin position="261"/>
        <end position="283"/>
    </location>
</feature>
<feature type="compositionally biased region" description="Low complexity" evidence="1">
    <location>
        <begin position="172"/>
        <end position="183"/>
    </location>
</feature>
<dbReference type="Proteomes" id="UP000244090">
    <property type="component" value="Unassembled WGS sequence"/>
</dbReference>
<dbReference type="AlphaFoldDB" id="A0A2T6BWD7"/>
<feature type="region of interest" description="Disordered" evidence="1">
    <location>
        <begin position="248"/>
        <end position="300"/>
    </location>
</feature>
<feature type="region of interest" description="Disordered" evidence="1">
    <location>
        <begin position="90"/>
        <end position="216"/>
    </location>
</feature>
<gene>
    <name evidence="3" type="ORF">C8N46_10617</name>
</gene>
<keyword evidence="2" id="KW-0812">Transmembrane</keyword>
<keyword evidence="2" id="KW-1133">Transmembrane helix</keyword>
<feature type="compositionally biased region" description="Low complexity" evidence="1">
    <location>
        <begin position="147"/>
        <end position="158"/>
    </location>
</feature>
<dbReference type="RefSeq" id="WP_108115319.1">
    <property type="nucleotide sequence ID" value="NZ_QBKT01000006.1"/>
</dbReference>
<feature type="compositionally biased region" description="Polar residues" evidence="1">
    <location>
        <begin position="97"/>
        <end position="129"/>
    </location>
</feature>
<evidence type="ECO:0000256" key="1">
    <source>
        <dbReference type="SAM" id="MobiDB-lite"/>
    </source>
</evidence>
<protein>
    <recommendedName>
        <fullName evidence="5">Outer membrane protein with beta-barrel domain</fullName>
    </recommendedName>
</protein>
<feature type="compositionally biased region" description="Polar residues" evidence="1">
    <location>
        <begin position="159"/>
        <end position="171"/>
    </location>
</feature>
<feature type="compositionally biased region" description="Polar residues" evidence="1">
    <location>
        <begin position="184"/>
        <end position="213"/>
    </location>
</feature>
<evidence type="ECO:0000313" key="4">
    <source>
        <dbReference type="Proteomes" id="UP000244090"/>
    </source>
</evidence>
<comment type="caution">
    <text evidence="3">The sequence shown here is derived from an EMBL/GenBank/DDBJ whole genome shotgun (WGS) entry which is preliminary data.</text>
</comment>
<dbReference type="EMBL" id="QBKT01000006">
    <property type="protein sequence ID" value="PTX60373.1"/>
    <property type="molecule type" value="Genomic_DNA"/>
</dbReference>
<organism evidence="3 4">
    <name type="scientific">Kordia periserrulae</name>
    <dbReference type="NCBI Taxonomy" id="701523"/>
    <lineage>
        <taxon>Bacteria</taxon>
        <taxon>Pseudomonadati</taxon>
        <taxon>Bacteroidota</taxon>
        <taxon>Flavobacteriia</taxon>
        <taxon>Flavobacteriales</taxon>
        <taxon>Flavobacteriaceae</taxon>
        <taxon>Kordia</taxon>
    </lineage>
</organism>
<keyword evidence="4" id="KW-1185">Reference proteome</keyword>
<evidence type="ECO:0000256" key="2">
    <source>
        <dbReference type="SAM" id="Phobius"/>
    </source>
</evidence>